<dbReference type="EMBL" id="JAWWNJ010000046">
    <property type="protein sequence ID" value="KAK7018265.1"/>
    <property type="molecule type" value="Genomic_DNA"/>
</dbReference>
<protein>
    <submittedName>
        <fullName evidence="1">Uncharacterized protein</fullName>
    </submittedName>
</protein>
<dbReference type="Proteomes" id="UP001362999">
    <property type="component" value="Unassembled WGS sequence"/>
</dbReference>
<comment type="caution">
    <text evidence="1">The sequence shown here is derived from an EMBL/GenBank/DDBJ whole genome shotgun (WGS) entry which is preliminary data.</text>
</comment>
<evidence type="ECO:0000313" key="2">
    <source>
        <dbReference type="Proteomes" id="UP001362999"/>
    </source>
</evidence>
<dbReference type="AlphaFoldDB" id="A0AAW0AXD3"/>
<sequence>MEPQYALSSLRSQPRPPSVISYWSDNMSIGPNLPLHTLSKPAIWVLYHLQARKYIKMNKDRPLSEEMLVMFETYLGYKYISSATQTMIMEHLCSRLRALEPDAVEIQEIFGRTRVQSKPVETQLWNRGYGPETSGFSIVEETRNGHEAVQTCTLYYGGLTIILQP</sequence>
<name>A0AAW0AXD3_9AGAR</name>
<organism evidence="1 2">
    <name type="scientific">Favolaschia claudopus</name>
    <dbReference type="NCBI Taxonomy" id="2862362"/>
    <lineage>
        <taxon>Eukaryota</taxon>
        <taxon>Fungi</taxon>
        <taxon>Dikarya</taxon>
        <taxon>Basidiomycota</taxon>
        <taxon>Agaricomycotina</taxon>
        <taxon>Agaricomycetes</taxon>
        <taxon>Agaricomycetidae</taxon>
        <taxon>Agaricales</taxon>
        <taxon>Marasmiineae</taxon>
        <taxon>Mycenaceae</taxon>
        <taxon>Favolaschia</taxon>
    </lineage>
</organism>
<gene>
    <name evidence="1" type="ORF">R3P38DRAFT_2981983</name>
</gene>
<evidence type="ECO:0000313" key="1">
    <source>
        <dbReference type="EMBL" id="KAK7018265.1"/>
    </source>
</evidence>
<reference evidence="1 2" key="1">
    <citation type="journal article" date="2024" name="J Genomics">
        <title>Draft genome sequencing and assembly of Favolaschia claudopus CIRM-BRFM 2984 isolated from oak limbs.</title>
        <authorList>
            <person name="Navarro D."/>
            <person name="Drula E."/>
            <person name="Chaduli D."/>
            <person name="Cazenave R."/>
            <person name="Ahrendt S."/>
            <person name="Wang J."/>
            <person name="Lipzen A."/>
            <person name="Daum C."/>
            <person name="Barry K."/>
            <person name="Grigoriev I.V."/>
            <person name="Favel A."/>
            <person name="Rosso M.N."/>
            <person name="Martin F."/>
        </authorList>
    </citation>
    <scope>NUCLEOTIDE SEQUENCE [LARGE SCALE GENOMIC DNA]</scope>
    <source>
        <strain evidence="1 2">CIRM-BRFM 2984</strain>
    </source>
</reference>
<accession>A0AAW0AXD3</accession>
<keyword evidence="2" id="KW-1185">Reference proteome</keyword>
<proteinExistence type="predicted"/>